<keyword evidence="1" id="KW-0560">Oxidoreductase</keyword>
<reference evidence="4" key="1">
    <citation type="submission" date="2017-09" db="EMBL/GenBank/DDBJ databases">
        <title>Depth-based differentiation of microbial function through sediment-hosted aquifers and enrichment of novel symbionts in the deep terrestrial subsurface.</title>
        <authorList>
            <person name="Probst A.J."/>
            <person name="Ladd B."/>
            <person name="Jarett J.K."/>
            <person name="Geller-Mcgrath D.E."/>
            <person name="Sieber C.M.K."/>
            <person name="Emerson J.B."/>
            <person name="Anantharaman K."/>
            <person name="Thomas B.C."/>
            <person name="Malmstrom R."/>
            <person name="Stieglmeier M."/>
            <person name="Klingl A."/>
            <person name="Woyke T."/>
            <person name="Ryan C.M."/>
            <person name="Banfield J.F."/>
        </authorList>
    </citation>
    <scope>NUCLEOTIDE SEQUENCE [LARGE SCALE GENOMIC DNA]</scope>
</reference>
<dbReference type="Proteomes" id="UP000231426">
    <property type="component" value="Unassembled WGS sequence"/>
</dbReference>
<dbReference type="GO" id="GO:0008198">
    <property type="term" value="F:ferrous iron binding"/>
    <property type="evidence" value="ECO:0007669"/>
    <property type="project" value="InterPro"/>
</dbReference>
<organism evidence="3 4">
    <name type="scientific">Candidatus Magasanikbacteria bacterium CG10_big_fil_rev_8_21_14_0_10_36_32</name>
    <dbReference type="NCBI Taxonomy" id="1974646"/>
    <lineage>
        <taxon>Bacteria</taxon>
        <taxon>Candidatus Magasanikiibacteriota</taxon>
    </lineage>
</organism>
<dbReference type="AlphaFoldDB" id="A0A2M6W7M0"/>
<accession>A0A2M6W7M0</accession>
<dbReference type="CDD" id="cd07951">
    <property type="entry name" value="ED_3B_N_AMMECR1"/>
    <property type="match status" value="1"/>
</dbReference>
<dbReference type="GO" id="GO:0016702">
    <property type="term" value="F:oxidoreductase activity, acting on single donors with incorporation of molecular oxygen, incorporation of two atoms of oxygen"/>
    <property type="evidence" value="ECO:0007669"/>
    <property type="project" value="UniProtKB-ARBA"/>
</dbReference>
<dbReference type="EMBL" id="PFBV01000001">
    <property type="protein sequence ID" value="PIT88771.1"/>
    <property type="molecule type" value="Genomic_DNA"/>
</dbReference>
<sequence>MSLVFAAITPHPPILIPTIGKTALKKIDKTKKAMEELEEALYATHPDVIIIISPHGSLFSDAFTINNCPEYTTDLREFGDLSTKLIFKGDMSLAYHIRTSTKNNHFPAVMISEKVLDHGSVVPLFYLTKHLPKIHVLQLGFCNLSWKNHLDFGVLLKDQIENSNQRIAIIASGDMSHALTTDAPAGFNPNGEKFDKKIQELLEAGNAAGMIQMDNQLVADAAECGLRSILMLMGVLQNKKYTYKKLAYEAPFGVGYLTAEFIF</sequence>
<evidence type="ECO:0000313" key="4">
    <source>
        <dbReference type="Proteomes" id="UP000231426"/>
    </source>
</evidence>
<dbReference type="PANTHER" id="PTHR30096">
    <property type="entry name" value="4,5-DOPA DIOXYGENASE EXTRADIOL-LIKE PROTEIN"/>
    <property type="match status" value="1"/>
</dbReference>
<dbReference type="InterPro" id="IPR004183">
    <property type="entry name" value="Xdiol_dOase_suB"/>
</dbReference>
<comment type="caution">
    <text evidence="3">The sequence shown here is derived from an EMBL/GenBank/DDBJ whole genome shotgun (WGS) entry which is preliminary data.</text>
</comment>
<evidence type="ECO:0000259" key="2">
    <source>
        <dbReference type="Pfam" id="PF02900"/>
    </source>
</evidence>
<dbReference type="PANTHER" id="PTHR30096:SF0">
    <property type="entry name" value="4,5-DOPA DIOXYGENASE EXTRADIOL-LIKE PROTEIN"/>
    <property type="match status" value="1"/>
</dbReference>
<feature type="domain" description="Extradiol ring-cleavage dioxygenase class III enzyme subunit B" evidence="2">
    <location>
        <begin position="6"/>
        <end position="256"/>
    </location>
</feature>
<name>A0A2M6W7M0_9BACT</name>
<dbReference type="Pfam" id="PF02900">
    <property type="entry name" value="LigB"/>
    <property type="match status" value="1"/>
</dbReference>
<evidence type="ECO:0000256" key="1">
    <source>
        <dbReference type="ARBA" id="ARBA00023002"/>
    </source>
</evidence>
<dbReference type="Gene3D" id="3.40.830.10">
    <property type="entry name" value="LigB-like"/>
    <property type="match status" value="1"/>
</dbReference>
<gene>
    <name evidence="3" type="ORF">COU29_00105</name>
</gene>
<dbReference type="SUPFAM" id="SSF53213">
    <property type="entry name" value="LigB-like"/>
    <property type="match status" value="1"/>
</dbReference>
<proteinExistence type="predicted"/>
<evidence type="ECO:0000313" key="3">
    <source>
        <dbReference type="EMBL" id="PIT88771.1"/>
    </source>
</evidence>
<protein>
    <recommendedName>
        <fullName evidence="2">Extradiol ring-cleavage dioxygenase class III enzyme subunit B domain-containing protein</fullName>
    </recommendedName>
</protein>